<keyword evidence="4" id="KW-0460">Magnesium</keyword>
<comment type="caution">
    <text evidence="5">The sequence shown here is derived from an EMBL/GenBank/DDBJ whole genome shotgun (WGS) entry which is preliminary data.</text>
</comment>
<gene>
    <name evidence="5" type="ORF">GCM10008983_09280</name>
</gene>
<dbReference type="InterPro" id="IPR036412">
    <property type="entry name" value="HAD-like_sf"/>
</dbReference>
<dbReference type="SUPFAM" id="SSF56784">
    <property type="entry name" value="HAD-like"/>
    <property type="match status" value="1"/>
</dbReference>
<dbReference type="InterPro" id="IPR041492">
    <property type="entry name" value="HAD_2"/>
</dbReference>
<keyword evidence="6" id="KW-1185">Reference proteome</keyword>
<dbReference type="InterPro" id="IPR006439">
    <property type="entry name" value="HAD-SF_hydro_IA"/>
</dbReference>
<sequence length="227" mass="26692">MVKAIIFDLDDTLISERGYIKSGYYHIARLLSNRYNEDEEKLYNLLSELFNDNPRYIFNRLFDKLGIAYTKSDILEMVNEYRNHSPRISFYSDVLPFINLLKKRYIKTGIITDGYANAQHQKLKAVQANNHFDEIIVTDDLGKNYWKPHPMPFEIMKEKLNVSFDEMVYIGDNPEKDFYISNIYPIKAVRIIRNDSVYKNASYYKAVQASFKINSLSDLNTHLIGEK</sequence>
<proteinExistence type="predicted"/>
<protein>
    <submittedName>
        <fullName evidence="5">HAD-IA family hydrolase</fullName>
    </submittedName>
</protein>
<dbReference type="Gene3D" id="3.40.50.1000">
    <property type="entry name" value="HAD superfamily/HAD-like"/>
    <property type="match status" value="1"/>
</dbReference>
<name>A0ABN0Z5S2_9BACI</name>
<dbReference type="SFLD" id="SFLDS00003">
    <property type="entry name" value="Haloacid_Dehalogenase"/>
    <property type="match status" value="1"/>
</dbReference>
<dbReference type="Proteomes" id="UP001501459">
    <property type="component" value="Unassembled WGS sequence"/>
</dbReference>
<evidence type="ECO:0000256" key="1">
    <source>
        <dbReference type="ARBA" id="ARBA00001946"/>
    </source>
</evidence>
<keyword evidence="3 5" id="KW-0378">Hydrolase</keyword>
<dbReference type="InterPro" id="IPR051400">
    <property type="entry name" value="HAD-like_hydrolase"/>
</dbReference>
<evidence type="ECO:0000256" key="2">
    <source>
        <dbReference type="ARBA" id="ARBA00022723"/>
    </source>
</evidence>
<comment type="cofactor">
    <cofactor evidence="1">
        <name>Mg(2+)</name>
        <dbReference type="ChEBI" id="CHEBI:18420"/>
    </cofactor>
</comment>
<dbReference type="InterPro" id="IPR023214">
    <property type="entry name" value="HAD_sf"/>
</dbReference>
<reference evidence="5 6" key="1">
    <citation type="journal article" date="2019" name="Int. J. Syst. Evol. Microbiol.">
        <title>The Global Catalogue of Microorganisms (GCM) 10K type strain sequencing project: providing services to taxonomists for standard genome sequencing and annotation.</title>
        <authorList>
            <consortium name="The Broad Institute Genomics Platform"/>
            <consortium name="The Broad Institute Genome Sequencing Center for Infectious Disease"/>
            <person name="Wu L."/>
            <person name="Ma J."/>
        </authorList>
    </citation>
    <scope>NUCLEOTIDE SEQUENCE [LARGE SCALE GENOMIC DNA]</scope>
    <source>
        <strain evidence="5 6">JCM 12149</strain>
    </source>
</reference>
<dbReference type="PANTHER" id="PTHR46470:SF2">
    <property type="entry name" value="GLYCERALDEHYDE 3-PHOSPHATE PHOSPHATASE"/>
    <property type="match status" value="1"/>
</dbReference>
<dbReference type="SFLD" id="SFLDG01129">
    <property type="entry name" value="C1.5:_HAD__Beta-PGM__Phosphata"/>
    <property type="match status" value="1"/>
</dbReference>
<dbReference type="NCBIfam" id="TIGR01549">
    <property type="entry name" value="HAD-SF-IA-v1"/>
    <property type="match status" value="1"/>
</dbReference>
<evidence type="ECO:0000256" key="4">
    <source>
        <dbReference type="ARBA" id="ARBA00022842"/>
    </source>
</evidence>
<evidence type="ECO:0000313" key="6">
    <source>
        <dbReference type="Proteomes" id="UP001501459"/>
    </source>
</evidence>
<accession>A0ABN0Z5S2</accession>
<dbReference type="EMBL" id="BAAADM010000023">
    <property type="protein sequence ID" value="GAA0434849.1"/>
    <property type="molecule type" value="Genomic_DNA"/>
</dbReference>
<dbReference type="RefSeq" id="WP_343751493.1">
    <property type="nucleotide sequence ID" value="NZ_BAAADM010000023.1"/>
</dbReference>
<dbReference type="Pfam" id="PF13419">
    <property type="entry name" value="HAD_2"/>
    <property type="match status" value="1"/>
</dbReference>
<keyword evidence="2" id="KW-0479">Metal-binding</keyword>
<dbReference type="GO" id="GO:0016787">
    <property type="term" value="F:hydrolase activity"/>
    <property type="evidence" value="ECO:0007669"/>
    <property type="project" value="UniProtKB-KW"/>
</dbReference>
<evidence type="ECO:0000256" key="3">
    <source>
        <dbReference type="ARBA" id="ARBA00022801"/>
    </source>
</evidence>
<dbReference type="PRINTS" id="PR00413">
    <property type="entry name" value="HADHALOGNASE"/>
</dbReference>
<evidence type="ECO:0000313" key="5">
    <source>
        <dbReference type="EMBL" id="GAA0434849.1"/>
    </source>
</evidence>
<dbReference type="Gene3D" id="1.10.150.520">
    <property type="match status" value="1"/>
</dbReference>
<dbReference type="PANTHER" id="PTHR46470">
    <property type="entry name" value="N-ACYLNEURAMINATE-9-PHOSPHATASE"/>
    <property type="match status" value="1"/>
</dbReference>
<organism evidence="5 6">
    <name type="scientific">Lentibacillus halophilus</name>
    <dbReference type="NCBI Taxonomy" id="295065"/>
    <lineage>
        <taxon>Bacteria</taxon>
        <taxon>Bacillati</taxon>
        <taxon>Bacillota</taxon>
        <taxon>Bacilli</taxon>
        <taxon>Bacillales</taxon>
        <taxon>Bacillaceae</taxon>
        <taxon>Lentibacillus</taxon>
    </lineage>
</organism>